<comment type="caution">
    <text evidence="1">The sequence shown here is derived from an EMBL/GenBank/DDBJ whole genome shotgun (WGS) entry which is preliminary data.</text>
</comment>
<protein>
    <submittedName>
        <fullName evidence="1">10621_t:CDS:1</fullName>
    </submittedName>
</protein>
<evidence type="ECO:0000313" key="1">
    <source>
        <dbReference type="EMBL" id="CAG8713629.1"/>
    </source>
</evidence>
<gene>
    <name evidence="1" type="ORF">RFULGI_LOCUS11008</name>
</gene>
<reference evidence="1" key="1">
    <citation type="submission" date="2021-06" db="EMBL/GenBank/DDBJ databases">
        <authorList>
            <person name="Kallberg Y."/>
            <person name="Tangrot J."/>
            <person name="Rosling A."/>
        </authorList>
    </citation>
    <scope>NUCLEOTIDE SEQUENCE</scope>
    <source>
        <strain evidence="1">IN212</strain>
    </source>
</reference>
<dbReference type="AlphaFoldDB" id="A0A9N9HZS4"/>
<accession>A0A9N9HZS4</accession>
<organism evidence="1 2">
    <name type="scientific">Racocetra fulgida</name>
    <dbReference type="NCBI Taxonomy" id="60492"/>
    <lineage>
        <taxon>Eukaryota</taxon>
        <taxon>Fungi</taxon>
        <taxon>Fungi incertae sedis</taxon>
        <taxon>Mucoromycota</taxon>
        <taxon>Glomeromycotina</taxon>
        <taxon>Glomeromycetes</taxon>
        <taxon>Diversisporales</taxon>
        <taxon>Gigasporaceae</taxon>
        <taxon>Racocetra</taxon>
    </lineage>
</organism>
<dbReference type="EMBL" id="CAJVPZ010022927">
    <property type="protein sequence ID" value="CAG8713629.1"/>
    <property type="molecule type" value="Genomic_DNA"/>
</dbReference>
<dbReference type="OrthoDB" id="2430255at2759"/>
<feature type="non-terminal residue" evidence="1">
    <location>
        <position position="1"/>
    </location>
</feature>
<evidence type="ECO:0000313" key="2">
    <source>
        <dbReference type="Proteomes" id="UP000789396"/>
    </source>
</evidence>
<sequence>IDTSSEREKMIDVIPKIENMIQDASSLGAKLLAIVSDNAPAYSATR</sequence>
<name>A0A9N9HZS4_9GLOM</name>
<proteinExistence type="predicted"/>
<keyword evidence="2" id="KW-1185">Reference proteome</keyword>
<dbReference type="Proteomes" id="UP000789396">
    <property type="component" value="Unassembled WGS sequence"/>
</dbReference>